<proteinExistence type="predicted"/>
<reference evidence="1 2" key="1">
    <citation type="submission" date="2019-08" db="EMBL/GenBank/DDBJ databases">
        <authorList>
            <person name="Alioto T."/>
            <person name="Alioto T."/>
            <person name="Gomez Garrido J."/>
        </authorList>
    </citation>
    <scope>NUCLEOTIDE SEQUENCE [LARGE SCALE GENOMIC DNA]</scope>
</reference>
<dbReference type="EMBL" id="CABPRJ010001479">
    <property type="protein sequence ID" value="VVC38539.1"/>
    <property type="molecule type" value="Genomic_DNA"/>
</dbReference>
<evidence type="ECO:0000313" key="2">
    <source>
        <dbReference type="Proteomes" id="UP000325440"/>
    </source>
</evidence>
<organism evidence="1 2">
    <name type="scientific">Cinara cedri</name>
    <dbReference type="NCBI Taxonomy" id="506608"/>
    <lineage>
        <taxon>Eukaryota</taxon>
        <taxon>Metazoa</taxon>
        <taxon>Ecdysozoa</taxon>
        <taxon>Arthropoda</taxon>
        <taxon>Hexapoda</taxon>
        <taxon>Insecta</taxon>
        <taxon>Pterygota</taxon>
        <taxon>Neoptera</taxon>
        <taxon>Paraneoptera</taxon>
        <taxon>Hemiptera</taxon>
        <taxon>Sternorrhyncha</taxon>
        <taxon>Aphidomorpha</taxon>
        <taxon>Aphidoidea</taxon>
        <taxon>Aphididae</taxon>
        <taxon>Lachninae</taxon>
        <taxon>Cinara</taxon>
    </lineage>
</organism>
<dbReference type="AlphaFoldDB" id="A0A5E4N3H9"/>
<keyword evidence="2" id="KW-1185">Reference proteome</keyword>
<dbReference type="Proteomes" id="UP000325440">
    <property type="component" value="Unassembled WGS sequence"/>
</dbReference>
<gene>
    <name evidence="1" type="ORF">CINCED_3A002081</name>
</gene>
<name>A0A5E4N3H9_9HEMI</name>
<sequence>MMDESIDYLSDKFKKRPSKKPDLEVNNLMIEIIIERVDQKAVDFKSEACFYSNKTKKYFAYNGAIKTLNIYENDFLLPAVILFSVKSRTSGKTHYFEEDDLYFIKNNGRSIIQLKSRTYGLTKLILGSIEIKNNQVLMVRFEEEPK</sequence>
<evidence type="ECO:0000313" key="1">
    <source>
        <dbReference type="EMBL" id="VVC38539.1"/>
    </source>
</evidence>
<protein>
    <submittedName>
        <fullName evidence="1">Uncharacterized protein</fullName>
    </submittedName>
</protein>
<accession>A0A5E4N3H9</accession>